<evidence type="ECO:0000313" key="2">
    <source>
        <dbReference type="Proteomes" id="UP000015105"/>
    </source>
</evidence>
<organism evidence="1 2">
    <name type="scientific">Aegilops tauschii subsp. strangulata</name>
    <name type="common">Goatgrass</name>
    <dbReference type="NCBI Taxonomy" id="200361"/>
    <lineage>
        <taxon>Eukaryota</taxon>
        <taxon>Viridiplantae</taxon>
        <taxon>Streptophyta</taxon>
        <taxon>Embryophyta</taxon>
        <taxon>Tracheophyta</taxon>
        <taxon>Spermatophyta</taxon>
        <taxon>Magnoliopsida</taxon>
        <taxon>Liliopsida</taxon>
        <taxon>Poales</taxon>
        <taxon>Poaceae</taxon>
        <taxon>BOP clade</taxon>
        <taxon>Pooideae</taxon>
        <taxon>Triticodae</taxon>
        <taxon>Triticeae</taxon>
        <taxon>Triticinae</taxon>
        <taxon>Aegilops</taxon>
    </lineage>
</organism>
<evidence type="ECO:0000313" key="1">
    <source>
        <dbReference type="EnsemblPlants" id="AET6Gv20149600.3"/>
    </source>
</evidence>
<dbReference type="Proteomes" id="UP000015105">
    <property type="component" value="Chromosome 6D"/>
</dbReference>
<dbReference type="AlphaFoldDB" id="A0A453MYH2"/>
<reference evidence="2" key="2">
    <citation type="journal article" date="2017" name="Nat. Plants">
        <title>The Aegilops tauschii genome reveals multiple impacts of transposons.</title>
        <authorList>
            <person name="Zhao G."/>
            <person name="Zou C."/>
            <person name="Li K."/>
            <person name="Wang K."/>
            <person name="Li T."/>
            <person name="Gao L."/>
            <person name="Zhang X."/>
            <person name="Wang H."/>
            <person name="Yang Z."/>
            <person name="Liu X."/>
            <person name="Jiang W."/>
            <person name="Mao L."/>
            <person name="Kong X."/>
            <person name="Jiao Y."/>
            <person name="Jia J."/>
        </authorList>
    </citation>
    <scope>NUCLEOTIDE SEQUENCE [LARGE SCALE GENOMIC DNA]</scope>
    <source>
        <strain evidence="2">cv. AL8/78</strain>
    </source>
</reference>
<protein>
    <submittedName>
        <fullName evidence="1">Uncharacterized protein</fullName>
    </submittedName>
</protein>
<keyword evidence="2" id="KW-1185">Reference proteome</keyword>
<dbReference type="Gramene" id="AET6Gv20149600.1">
    <property type="protein sequence ID" value="AET6Gv20149600.1"/>
    <property type="gene ID" value="AET6Gv20149600"/>
</dbReference>
<sequence length="77" mass="8859">MVYLHMLSRTSYPLCISWQIPTSHATSKPRTSHMPWGHSALHGPIFSLSSHSHPFTSFSNDRKHEASWFMVIAYLTM</sequence>
<reference evidence="1" key="4">
    <citation type="submission" date="2019-03" db="UniProtKB">
        <authorList>
            <consortium name="EnsemblPlants"/>
        </authorList>
    </citation>
    <scope>IDENTIFICATION</scope>
</reference>
<name>A0A453MYH2_AEGTS</name>
<proteinExistence type="predicted"/>
<dbReference type="EnsemblPlants" id="AET6Gv20149600.3">
    <property type="protein sequence ID" value="AET6Gv20149600.3"/>
    <property type="gene ID" value="AET6Gv20149600"/>
</dbReference>
<reference evidence="1" key="3">
    <citation type="journal article" date="2017" name="Nature">
        <title>Genome sequence of the progenitor of the wheat D genome Aegilops tauschii.</title>
        <authorList>
            <person name="Luo M.C."/>
            <person name="Gu Y.Q."/>
            <person name="Puiu D."/>
            <person name="Wang H."/>
            <person name="Twardziok S.O."/>
            <person name="Deal K.R."/>
            <person name="Huo N."/>
            <person name="Zhu T."/>
            <person name="Wang L."/>
            <person name="Wang Y."/>
            <person name="McGuire P.E."/>
            <person name="Liu S."/>
            <person name="Long H."/>
            <person name="Ramasamy R.K."/>
            <person name="Rodriguez J.C."/>
            <person name="Van S.L."/>
            <person name="Yuan L."/>
            <person name="Wang Z."/>
            <person name="Xia Z."/>
            <person name="Xiao L."/>
            <person name="Anderson O.D."/>
            <person name="Ouyang S."/>
            <person name="Liang Y."/>
            <person name="Zimin A.V."/>
            <person name="Pertea G."/>
            <person name="Qi P."/>
            <person name="Bennetzen J.L."/>
            <person name="Dai X."/>
            <person name="Dawson M.W."/>
            <person name="Muller H.G."/>
            <person name="Kugler K."/>
            <person name="Rivarola-Duarte L."/>
            <person name="Spannagl M."/>
            <person name="Mayer K.F.X."/>
            <person name="Lu F.H."/>
            <person name="Bevan M.W."/>
            <person name="Leroy P."/>
            <person name="Li P."/>
            <person name="You F.M."/>
            <person name="Sun Q."/>
            <person name="Liu Z."/>
            <person name="Lyons E."/>
            <person name="Wicker T."/>
            <person name="Salzberg S.L."/>
            <person name="Devos K.M."/>
            <person name="Dvorak J."/>
        </authorList>
    </citation>
    <scope>NUCLEOTIDE SEQUENCE [LARGE SCALE GENOMIC DNA]</scope>
    <source>
        <strain evidence="1">cv. AL8/78</strain>
    </source>
</reference>
<reference evidence="1" key="5">
    <citation type="journal article" date="2021" name="G3 (Bethesda)">
        <title>Aegilops tauschii genome assembly Aet v5.0 features greater sequence contiguity and improved annotation.</title>
        <authorList>
            <person name="Wang L."/>
            <person name="Zhu T."/>
            <person name="Rodriguez J.C."/>
            <person name="Deal K.R."/>
            <person name="Dubcovsky J."/>
            <person name="McGuire P.E."/>
            <person name="Lux T."/>
            <person name="Spannagl M."/>
            <person name="Mayer K.F.X."/>
            <person name="Baldrich P."/>
            <person name="Meyers B.C."/>
            <person name="Huo N."/>
            <person name="Gu Y.Q."/>
            <person name="Zhou H."/>
            <person name="Devos K.M."/>
            <person name="Bennetzen J.L."/>
            <person name="Unver T."/>
            <person name="Budak H."/>
            <person name="Gulick P.J."/>
            <person name="Galiba G."/>
            <person name="Kalapos B."/>
            <person name="Nelson D.R."/>
            <person name="Li P."/>
            <person name="You F.M."/>
            <person name="Luo M.C."/>
            <person name="Dvorak J."/>
        </authorList>
    </citation>
    <scope>NUCLEOTIDE SEQUENCE [LARGE SCALE GENOMIC DNA]</scope>
    <source>
        <strain evidence="1">cv. AL8/78</strain>
    </source>
</reference>
<accession>A0A453MYH2</accession>
<reference evidence="2" key="1">
    <citation type="journal article" date="2014" name="Science">
        <title>Ancient hybridizations among the ancestral genomes of bread wheat.</title>
        <authorList>
            <consortium name="International Wheat Genome Sequencing Consortium,"/>
            <person name="Marcussen T."/>
            <person name="Sandve S.R."/>
            <person name="Heier L."/>
            <person name="Spannagl M."/>
            <person name="Pfeifer M."/>
            <person name="Jakobsen K.S."/>
            <person name="Wulff B.B."/>
            <person name="Steuernagel B."/>
            <person name="Mayer K.F."/>
            <person name="Olsen O.A."/>
        </authorList>
    </citation>
    <scope>NUCLEOTIDE SEQUENCE [LARGE SCALE GENOMIC DNA]</scope>
    <source>
        <strain evidence="2">cv. AL8/78</strain>
    </source>
</reference>
<dbReference type="EnsemblPlants" id="AET6Gv20149600.1">
    <property type="protein sequence ID" value="AET6Gv20149600.1"/>
    <property type="gene ID" value="AET6Gv20149600"/>
</dbReference>
<dbReference type="Gramene" id="AET6Gv20149600.3">
    <property type="protein sequence ID" value="AET6Gv20149600.3"/>
    <property type="gene ID" value="AET6Gv20149600"/>
</dbReference>